<accession>A0ABU1UV97</accession>
<gene>
    <name evidence="2" type="ORF">J2X05_001044</name>
</gene>
<evidence type="ECO:0008006" key="4">
    <source>
        <dbReference type="Google" id="ProtNLM"/>
    </source>
</evidence>
<sequence length="396" mass="41806">MRVANFIAVLISSALIACGGGSGGGAPGASSASLISNPSSVNHSSSANNFSSLATSSVSIMTLEQRVTAVNTTVADNSICKSIDIFYWQIGDKTGALAAGWGGRNAPQNPQAETAEGIGPNVPMGVASASKWVFGAYAMQRDGYAVLSGGSIDIGGRSIARRQFLNFTSGYDQEETPLCLKHTVADCFTGSIANYNPASANKFSYNGGHMQAYAVNLGLGEYRDDDGLLNGIFLADEIRRITNRFSTLTYDFPSLAGGANMSPNTYAEFLRAMLNQDLELGRYLGADPVCAWVDPAITNKTCDAIATPISGSSGDINYSAEHWHYSYGHWVEDDPVVGDGAFSSPGAFGFYPWISADKSLYGIVARKETVIGRPALESVGCGRLIRRAWGSGIAQM</sequence>
<reference evidence="2 3" key="1">
    <citation type="submission" date="2023-07" db="EMBL/GenBank/DDBJ databases">
        <title>Sorghum-associated microbial communities from plants grown in Nebraska, USA.</title>
        <authorList>
            <person name="Schachtman D."/>
        </authorList>
    </citation>
    <scope>NUCLEOTIDE SEQUENCE [LARGE SCALE GENOMIC DNA]</scope>
    <source>
        <strain evidence="2 3">BE190</strain>
    </source>
</reference>
<dbReference type="Gene3D" id="3.40.710.10">
    <property type="entry name" value="DD-peptidase/beta-lactamase superfamily"/>
    <property type="match status" value="1"/>
</dbReference>
<evidence type="ECO:0000256" key="1">
    <source>
        <dbReference type="SAM" id="SignalP"/>
    </source>
</evidence>
<dbReference type="EMBL" id="JAVDVX010000002">
    <property type="protein sequence ID" value="MDR7089038.1"/>
    <property type="molecule type" value="Genomic_DNA"/>
</dbReference>
<evidence type="ECO:0000313" key="2">
    <source>
        <dbReference type="EMBL" id="MDR7089038.1"/>
    </source>
</evidence>
<feature type="signal peptide" evidence="1">
    <location>
        <begin position="1"/>
        <end position="17"/>
    </location>
</feature>
<comment type="caution">
    <text evidence="2">The sequence shown here is derived from an EMBL/GenBank/DDBJ whole genome shotgun (WGS) entry which is preliminary data.</text>
</comment>
<keyword evidence="3" id="KW-1185">Reference proteome</keyword>
<protein>
    <recommendedName>
        <fullName evidence="4">Beta-lactamase-related domain-containing protein</fullName>
    </recommendedName>
</protein>
<organism evidence="2 3">
    <name type="scientific">Cellvibrio fibrivorans</name>
    <dbReference type="NCBI Taxonomy" id="126350"/>
    <lineage>
        <taxon>Bacteria</taxon>
        <taxon>Pseudomonadati</taxon>
        <taxon>Pseudomonadota</taxon>
        <taxon>Gammaproteobacteria</taxon>
        <taxon>Cellvibrionales</taxon>
        <taxon>Cellvibrionaceae</taxon>
        <taxon>Cellvibrio</taxon>
    </lineage>
</organism>
<dbReference type="InterPro" id="IPR012338">
    <property type="entry name" value="Beta-lactam/transpept-like"/>
</dbReference>
<feature type="chain" id="PRO_5047336438" description="Beta-lactamase-related domain-containing protein" evidence="1">
    <location>
        <begin position="18"/>
        <end position="396"/>
    </location>
</feature>
<dbReference type="Proteomes" id="UP001253595">
    <property type="component" value="Unassembled WGS sequence"/>
</dbReference>
<dbReference type="PROSITE" id="PS51257">
    <property type="entry name" value="PROKAR_LIPOPROTEIN"/>
    <property type="match status" value="1"/>
</dbReference>
<keyword evidence="1" id="KW-0732">Signal</keyword>
<name>A0ABU1UV97_9GAMM</name>
<proteinExistence type="predicted"/>
<evidence type="ECO:0000313" key="3">
    <source>
        <dbReference type="Proteomes" id="UP001253595"/>
    </source>
</evidence>
<dbReference type="SUPFAM" id="SSF56601">
    <property type="entry name" value="beta-lactamase/transpeptidase-like"/>
    <property type="match status" value="1"/>
</dbReference>
<dbReference type="RefSeq" id="WP_310069594.1">
    <property type="nucleotide sequence ID" value="NZ_JAVDVX010000002.1"/>
</dbReference>